<sequence>MAAQVVEFLTSKIDPVQFFSGSSSGSSSVFPYAISAPGQGNDFLGDSPVHSDLAAFTLRNYVLAVLSSPLQLVETLSEVQYQRREDGDDPAATDALSKQQPASTEQSGALVVVGDHQLEPLQNGVWDNLREIVESEGEGWTSLMKGHFTNFAFTASYAVLQPALEEAINDVFDVYEDTHPATLIASHVFVGGLLSPLELVRTRLIVQPSTSNRKKYYGPFHALHGITTEEHTGLGSLYSLRHLIPSLIISGLSPLLRAVSRIIIQEELGLDPTFTPVLHHLATLALMAVEVSIVTPFEMARKRLQIQWLTPQGRASSQSPQAFETSVVVSPRYYSGIFDCISSIVAEEGGRSRRRRRRKRVPSATGGANLGIGTEWHQVHDLDGDYRMYDVPGAARRQRDTGLIASMGRFASGVRTLYRGFWARYATRVVVYAFDEISQNDDGW</sequence>
<evidence type="ECO:0000256" key="6">
    <source>
        <dbReference type="PROSITE-ProRule" id="PRU00282"/>
    </source>
</evidence>
<dbReference type="Proteomes" id="UP001212152">
    <property type="component" value="Unassembled WGS sequence"/>
</dbReference>
<evidence type="ECO:0000256" key="3">
    <source>
        <dbReference type="ARBA" id="ARBA00022737"/>
    </source>
</evidence>
<protein>
    <recommendedName>
        <fullName evidence="10">Mitochondrial carrier</fullName>
    </recommendedName>
</protein>
<accession>A0AAD5XRL8</accession>
<dbReference type="AlphaFoldDB" id="A0AAD5XRL8"/>
<feature type="region of interest" description="Disordered" evidence="7">
    <location>
        <begin position="81"/>
        <end position="105"/>
    </location>
</feature>
<keyword evidence="4" id="KW-1133">Transmembrane helix</keyword>
<dbReference type="EMBL" id="JADGJQ010000016">
    <property type="protein sequence ID" value="KAJ3180458.1"/>
    <property type="molecule type" value="Genomic_DNA"/>
</dbReference>
<evidence type="ECO:0000313" key="8">
    <source>
        <dbReference type="EMBL" id="KAJ3180458.1"/>
    </source>
</evidence>
<feature type="repeat" description="Solcar" evidence="6">
    <location>
        <begin position="274"/>
        <end position="381"/>
    </location>
</feature>
<gene>
    <name evidence="8" type="ORF">HDU87_001967</name>
</gene>
<evidence type="ECO:0000256" key="5">
    <source>
        <dbReference type="ARBA" id="ARBA00023136"/>
    </source>
</evidence>
<evidence type="ECO:0000256" key="1">
    <source>
        <dbReference type="ARBA" id="ARBA00004141"/>
    </source>
</evidence>
<keyword evidence="2 6" id="KW-0812">Transmembrane</keyword>
<comment type="caution">
    <text evidence="8">The sequence shown here is derived from an EMBL/GenBank/DDBJ whole genome shotgun (WGS) entry which is preliminary data.</text>
</comment>
<evidence type="ECO:0000256" key="4">
    <source>
        <dbReference type="ARBA" id="ARBA00022989"/>
    </source>
</evidence>
<feature type="compositionally biased region" description="Polar residues" evidence="7">
    <location>
        <begin position="96"/>
        <end position="105"/>
    </location>
</feature>
<dbReference type="InterPro" id="IPR023395">
    <property type="entry name" value="MCP_dom_sf"/>
</dbReference>
<keyword evidence="9" id="KW-1185">Reference proteome</keyword>
<keyword evidence="3" id="KW-0677">Repeat</keyword>
<evidence type="ECO:0000313" key="9">
    <source>
        <dbReference type="Proteomes" id="UP001212152"/>
    </source>
</evidence>
<keyword evidence="5 6" id="KW-0472">Membrane</keyword>
<dbReference type="Gene3D" id="1.50.40.10">
    <property type="entry name" value="Mitochondrial carrier domain"/>
    <property type="match status" value="1"/>
</dbReference>
<dbReference type="InterPro" id="IPR018108">
    <property type="entry name" value="MCP_transmembrane"/>
</dbReference>
<reference evidence="8" key="1">
    <citation type="submission" date="2020-05" db="EMBL/GenBank/DDBJ databases">
        <title>Phylogenomic resolution of chytrid fungi.</title>
        <authorList>
            <person name="Stajich J.E."/>
            <person name="Amses K."/>
            <person name="Simmons R."/>
            <person name="Seto K."/>
            <person name="Myers J."/>
            <person name="Bonds A."/>
            <person name="Quandt C.A."/>
            <person name="Barry K."/>
            <person name="Liu P."/>
            <person name="Grigoriev I."/>
            <person name="Longcore J.E."/>
            <person name="James T.Y."/>
        </authorList>
    </citation>
    <scope>NUCLEOTIDE SEQUENCE</scope>
    <source>
        <strain evidence="8">JEL0379</strain>
    </source>
</reference>
<evidence type="ECO:0000256" key="7">
    <source>
        <dbReference type="SAM" id="MobiDB-lite"/>
    </source>
</evidence>
<name>A0AAD5XRL8_9FUNG</name>
<comment type="subcellular location">
    <subcellularLocation>
        <location evidence="1">Membrane</location>
        <topology evidence="1">Multi-pass membrane protein</topology>
    </subcellularLocation>
</comment>
<evidence type="ECO:0000256" key="2">
    <source>
        <dbReference type="ARBA" id="ARBA00022692"/>
    </source>
</evidence>
<dbReference type="GO" id="GO:0016020">
    <property type="term" value="C:membrane"/>
    <property type="evidence" value="ECO:0007669"/>
    <property type="project" value="UniProtKB-SubCell"/>
</dbReference>
<evidence type="ECO:0008006" key="10">
    <source>
        <dbReference type="Google" id="ProtNLM"/>
    </source>
</evidence>
<proteinExistence type="predicted"/>
<dbReference type="PROSITE" id="PS50920">
    <property type="entry name" value="SOLCAR"/>
    <property type="match status" value="1"/>
</dbReference>
<dbReference type="PANTHER" id="PTHR24089">
    <property type="entry name" value="SOLUTE CARRIER FAMILY 25"/>
    <property type="match status" value="1"/>
</dbReference>
<dbReference type="SUPFAM" id="SSF103506">
    <property type="entry name" value="Mitochondrial carrier"/>
    <property type="match status" value="1"/>
</dbReference>
<organism evidence="8 9">
    <name type="scientific">Geranomyces variabilis</name>
    <dbReference type="NCBI Taxonomy" id="109894"/>
    <lineage>
        <taxon>Eukaryota</taxon>
        <taxon>Fungi</taxon>
        <taxon>Fungi incertae sedis</taxon>
        <taxon>Chytridiomycota</taxon>
        <taxon>Chytridiomycota incertae sedis</taxon>
        <taxon>Chytridiomycetes</taxon>
        <taxon>Spizellomycetales</taxon>
        <taxon>Powellomycetaceae</taxon>
        <taxon>Geranomyces</taxon>
    </lineage>
</organism>